<evidence type="ECO:0000313" key="2">
    <source>
        <dbReference type="Proteomes" id="UP001549036"/>
    </source>
</evidence>
<accession>A0ABV2HVB2</accession>
<keyword evidence="2" id="KW-1185">Reference proteome</keyword>
<reference evidence="1 2" key="1">
    <citation type="submission" date="2024-06" db="EMBL/GenBank/DDBJ databases">
        <title>Genomic Encyclopedia of Type Strains, Phase IV (KMG-IV): sequencing the most valuable type-strain genomes for metagenomic binning, comparative biology and taxonomic classification.</title>
        <authorList>
            <person name="Goeker M."/>
        </authorList>
    </citation>
    <scope>NUCLEOTIDE SEQUENCE [LARGE SCALE GENOMIC DNA]</scope>
    <source>
        <strain evidence="1 2">DSM 29846</strain>
    </source>
</reference>
<protein>
    <submittedName>
        <fullName evidence="1">Uncharacterized protein</fullName>
    </submittedName>
</protein>
<proteinExistence type="predicted"/>
<sequence>MPYLRAKGSYTGAGYCEASLRQPVPDSLVTTLYSPEVAMVDHGEAGDLPVTHSIVLPDADFHNGIAGVTIVEAAGSFGRARVPAGVGAASGVHRLIVNSDCNARLHQFRLAGVSLHDQLRTAPYGTATKCSRFDRSPETYEIGDVGSD</sequence>
<gene>
    <name evidence="1" type="ORF">ABID26_003973</name>
</gene>
<evidence type="ECO:0000313" key="1">
    <source>
        <dbReference type="EMBL" id="MET3594565.1"/>
    </source>
</evidence>
<dbReference type="RefSeq" id="WP_292368097.1">
    <property type="nucleotide sequence ID" value="NZ_JBEPLM010000007.1"/>
</dbReference>
<name>A0ABV2HVB2_9HYPH</name>
<comment type="caution">
    <text evidence="1">The sequence shown here is derived from an EMBL/GenBank/DDBJ whole genome shotgun (WGS) entry which is preliminary data.</text>
</comment>
<organism evidence="1 2">
    <name type="scientific">Mesorhizobium shonense</name>
    <dbReference type="NCBI Taxonomy" id="1209948"/>
    <lineage>
        <taxon>Bacteria</taxon>
        <taxon>Pseudomonadati</taxon>
        <taxon>Pseudomonadota</taxon>
        <taxon>Alphaproteobacteria</taxon>
        <taxon>Hyphomicrobiales</taxon>
        <taxon>Phyllobacteriaceae</taxon>
        <taxon>Mesorhizobium</taxon>
    </lineage>
</organism>
<dbReference type="EMBL" id="JBEPLM010000007">
    <property type="protein sequence ID" value="MET3594565.1"/>
    <property type="molecule type" value="Genomic_DNA"/>
</dbReference>
<dbReference type="Proteomes" id="UP001549036">
    <property type="component" value="Unassembled WGS sequence"/>
</dbReference>